<dbReference type="Proteomes" id="UP000297777">
    <property type="component" value="Unassembled WGS sequence"/>
</dbReference>
<gene>
    <name evidence="5" type="ORF">BTUL_0180g00170</name>
</gene>
<evidence type="ECO:0000313" key="6">
    <source>
        <dbReference type="Proteomes" id="UP000297777"/>
    </source>
</evidence>
<sequence>MGNEYRSLKGCWTCRVRKRKCDEKVPICSACESLELECHGYGEQPIWMDRGSKQKAEAIKIKQMVAEVRRRRRRRESSSENSLALKNSRTNSHSRHSSLSSTFVTTPTTTQRHSWGLEAVFPSYSAASSHSSHSDGSDPEFAPLNDDTLSDFLPSDLFFPESQALSHGIELLHCNSYVFECDLLSSPNIQSQPNKVAWPQPAKVPESMSGSGHSSSQKNHPVIANKRALAIDKLGDATILAYYFEKVLNWQFLSCQSHSSAFNQGHIMWLVSKSQPLYHATLALSSSHKYLQTNATIDEHTPQYDVAIKELDNELQDPKSYEDVSILACIVMFLHSALLYKSVTCDWCLHLQAGISIVTSWIDNEDQYYAFGSSSVEETNTESSTIKSAKVFLVGCIIRFDLLSSLTRNSVPALSRRYQQFLHASSYSSPLQAALQCRSWIFSILLDVYSLREWKEKKEVKGLLSLRELVSKAFPIKKTLERGISMNMEEINNFKQNLESTEQRTNTKPEQPSYNILVVTHIFACSVSIFLEVVLSGPLPKLPEIQHEVHRALESYAYINDPDLLNILRWPLCVAASVAEPDRYDFFRSLLASPNVSWIGTFRESLERLEEYWRASLDMKYNDASVESARSRKIMAWDILVS</sequence>
<dbReference type="InterPro" id="IPR021858">
    <property type="entry name" value="Fun_TF"/>
</dbReference>
<feature type="compositionally biased region" description="Low complexity" evidence="3">
    <location>
        <begin position="207"/>
        <end position="216"/>
    </location>
</feature>
<dbReference type="GO" id="GO:0008270">
    <property type="term" value="F:zinc ion binding"/>
    <property type="evidence" value="ECO:0007669"/>
    <property type="project" value="InterPro"/>
</dbReference>
<dbReference type="PANTHER" id="PTHR37534:SF26">
    <property type="entry name" value="TRANSCRIPTION FACTOR, PUTATIVE-RELATED"/>
    <property type="match status" value="1"/>
</dbReference>
<dbReference type="PROSITE" id="PS50048">
    <property type="entry name" value="ZN2_CY6_FUNGAL_2"/>
    <property type="match status" value="1"/>
</dbReference>
<evidence type="ECO:0000256" key="2">
    <source>
        <dbReference type="ARBA" id="ARBA00023242"/>
    </source>
</evidence>
<evidence type="ECO:0000256" key="1">
    <source>
        <dbReference type="ARBA" id="ARBA00004123"/>
    </source>
</evidence>
<dbReference type="CDD" id="cd00067">
    <property type="entry name" value="GAL4"/>
    <property type="match status" value="1"/>
</dbReference>
<dbReference type="GO" id="GO:0045944">
    <property type="term" value="P:positive regulation of transcription by RNA polymerase II"/>
    <property type="evidence" value="ECO:0007669"/>
    <property type="project" value="TreeGrafter"/>
</dbReference>
<reference evidence="5 6" key="1">
    <citation type="submission" date="2017-12" db="EMBL/GenBank/DDBJ databases">
        <title>Comparative genomics of Botrytis spp.</title>
        <authorList>
            <person name="Valero-Jimenez C.A."/>
            <person name="Tapia P."/>
            <person name="Veloso J."/>
            <person name="Silva-Moreno E."/>
            <person name="Staats M."/>
            <person name="Valdes J.H."/>
            <person name="Van Kan J.A.L."/>
        </authorList>
    </citation>
    <scope>NUCLEOTIDE SEQUENCE [LARGE SCALE GENOMIC DNA]</scope>
    <source>
        <strain evidence="5 6">Bt9001</strain>
    </source>
</reference>
<feature type="domain" description="Zn(2)-C6 fungal-type" evidence="4">
    <location>
        <begin position="10"/>
        <end position="38"/>
    </location>
</feature>
<organism evidence="5 6">
    <name type="scientific">Botrytis tulipae</name>
    <dbReference type="NCBI Taxonomy" id="87230"/>
    <lineage>
        <taxon>Eukaryota</taxon>
        <taxon>Fungi</taxon>
        <taxon>Dikarya</taxon>
        <taxon>Ascomycota</taxon>
        <taxon>Pezizomycotina</taxon>
        <taxon>Leotiomycetes</taxon>
        <taxon>Helotiales</taxon>
        <taxon>Sclerotiniaceae</taxon>
        <taxon>Botrytis</taxon>
    </lineage>
</organism>
<dbReference type="OrthoDB" id="5213892at2759"/>
<feature type="region of interest" description="Disordered" evidence="3">
    <location>
        <begin position="192"/>
        <end position="219"/>
    </location>
</feature>
<dbReference type="GO" id="GO:0005634">
    <property type="term" value="C:nucleus"/>
    <property type="evidence" value="ECO:0007669"/>
    <property type="project" value="UniProtKB-SubCell"/>
</dbReference>
<keyword evidence="2" id="KW-0539">Nucleus</keyword>
<dbReference type="Pfam" id="PF11951">
    <property type="entry name" value="Fungal_trans_2"/>
    <property type="match status" value="1"/>
</dbReference>
<protein>
    <recommendedName>
        <fullName evidence="4">Zn(2)-C6 fungal-type domain-containing protein</fullName>
    </recommendedName>
</protein>
<feature type="compositionally biased region" description="Low complexity" evidence="3">
    <location>
        <begin position="87"/>
        <end position="105"/>
    </location>
</feature>
<evidence type="ECO:0000256" key="3">
    <source>
        <dbReference type="SAM" id="MobiDB-lite"/>
    </source>
</evidence>
<keyword evidence="6" id="KW-1185">Reference proteome</keyword>
<dbReference type="Gene3D" id="4.10.240.10">
    <property type="entry name" value="Zn(2)-C6 fungal-type DNA-binding domain"/>
    <property type="match status" value="1"/>
</dbReference>
<dbReference type="GO" id="GO:0000976">
    <property type="term" value="F:transcription cis-regulatory region binding"/>
    <property type="evidence" value="ECO:0007669"/>
    <property type="project" value="TreeGrafter"/>
</dbReference>
<dbReference type="SMART" id="SM00066">
    <property type="entry name" value="GAL4"/>
    <property type="match status" value="1"/>
</dbReference>
<dbReference type="InterPro" id="IPR036864">
    <property type="entry name" value="Zn2-C6_fun-type_DNA-bd_sf"/>
</dbReference>
<feature type="region of interest" description="Disordered" evidence="3">
    <location>
        <begin position="126"/>
        <end position="145"/>
    </location>
</feature>
<dbReference type="GO" id="GO:0000981">
    <property type="term" value="F:DNA-binding transcription factor activity, RNA polymerase II-specific"/>
    <property type="evidence" value="ECO:0007669"/>
    <property type="project" value="InterPro"/>
</dbReference>
<dbReference type="EMBL" id="PQXH01000180">
    <property type="protein sequence ID" value="TGO09084.1"/>
    <property type="molecule type" value="Genomic_DNA"/>
</dbReference>
<dbReference type="PROSITE" id="PS00463">
    <property type="entry name" value="ZN2_CY6_FUNGAL_1"/>
    <property type="match status" value="1"/>
</dbReference>
<dbReference type="AlphaFoldDB" id="A0A4Z1EA54"/>
<evidence type="ECO:0000259" key="4">
    <source>
        <dbReference type="PROSITE" id="PS50048"/>
    </source>
</evidence>
<accession>A0A4Z1EA54</accession>
<proteinExistence type="predicted"/>
<comment type="caution">
    <text evidence="5">The sequence shown here is derived from an EMBL/GenBank/DDBJ whole genome shotgun (WGS) entry which is preliminary data.</text>
</comment>
<dbReference type="InterPro" id="IPR001138">
    <property type="entry name" value="Zn2Cys6_DnaBD"/>
</dbReference>
<comment type="subcellular location">
    <subcellularLocation>
        <location evidence="1">Nucleus</location>
    </subcellularLocation>
</comment>
<dbReference type="Pfam" id="PF00172">
    <property type="entry name" value="Zn_clus"/>
    <property type="match status" value="1"/>
</dbReference>
<name>A0A4Z1EA54_9HELO</name>
<feature type="region of interest" description="Disordered" evidence="3">
    <location>
        <begin position="67"/>
        <end position="105"/>
    </location>
</feature>
<evidence type="ECO:0000313" key="5">
    <source>
        <dbReference type="EMBL" id="TGO09084.1"/>
    </source>
</evidence>
<dbReference type="PANTHER" id="PTHR37534">
    <property type="entry name" value="TRANSCRIPTIONAL ACTIVATOR PROTEIN UGA3"/>
    <property type="match status" value="1"/>
</dbReference>
<dbReference type="SUPFAM" id="SSF57701">
    <property type="entry name" value="Zn2/Cys6 DNA-binding domain"/>
    <property type="match status" value="1"/>
</dbReference>